<accession>A0A0M0J992</accession>
<dbReference type="OrthoDB" id="549243at2759"/>
<protein>
    <submittedName>
        <fullName evidence="1">Uncharacterized protein</fullName>
    </submittedName>
</protein>
<dbReference type="Gene3D" id="3.80.10.10">
    <property type="entry name" value="Ribonuclease Inhibitor"/>
    <property type="match status" value="1"/>
</dbReference>
<sequence>MDLLSLDDDALLAIMQFMPVKTVRGPLLVVSRRLSDLALSAAALGGHVDVAFIGGSKSKAVTPLLDALAKLNTDGGIWSVALGNHDWGTGTTKKLLKLFPALQSIDLGNAKKVSHHHRLSDWDLQAVPALRKFKWRWAFDCDEPKVMNLVRGREMLEELELECAEGMGEESPHSGLTDTLLIELGKNCPNLKSLALQGHLDFSDKGLDALLAGCRELEKLKLHIHTIFHSQLSRIRLSPMCVDAIRARGFRMACLAPYYLESSSAVVSWKVSAAEATTQDNAYPYA</sequence>
<name>A0A0M0J992_9EUKA</name>
<dbReference type="Proteomes" id="UP000037460">
    <property type="component" value="Unassembled WGS sequence"/>
</dbReference>
<dbReference type="InterPro" id="IPR032675">
    <property type="entry name" value="LRR_dom_sf"/>
</dbReference>
<dbReference type="AlphaFoldDB" id="A0A0M0J992"/>
<evidence type="ECO:0000313" key="1">
    <source>
        <dbReference type="EMBL" id="KOO22803.1"/>
    </source>
</evidence>
<gene>
    <name evidence="1" type="ORF">Ctob_000641</name>
</gene>
<proteinExistence type="predicted"/>
<organism evidence="1 2">
    <name type="scientific">Chrysochromulina tobinii</name>
    <dbReference type="NCBI Taxonomy" id="1460289"/>
    <lineage>
        <taxon>Eukaryota</taxon>
        <taxon>Haptista</taxon>
        <taxon>Haptophyta</taxon>
        <taxon>Prymnesiophyceae</taxon>
        <taxon>Prymnesiales</taxon>
        <taxon>Chrysochromulinaceae</taxon>
        <taxon>Chrysochromulina</taxon>
    </lineage>
</organism>
<dbReference type="EMBL" id="JWZX01003249">
    <property type="protein sequence ID" value="KOO22803.1"/>
    <property type="molecule type" value="Genomic_DNA"/>
</dbReference>
<comment type="caution">
    <text evidence="1">The sequence shown here is derived from an EMBL/GenBank/DDBJ whole genome shotgun (WGS) entry which is preliminary data.</text>
</comment>
<keyword evidence="2" id="KW-1185">Reference proteome</keyword>
<evidence type="ECO:0000313" key="2">
    <source>
        <dbReference type="Proteomes" id="UP000037460"/>
    </source>
</evidence>
<reference evidence="2" key="1">
    <citation type="journal article" date="2015" name="PLoS Genet.">
        <title>Genome Sequence and Transcriptome Analyses of Chrysochromulina tobin: Metabolic Tools for Enhanced Algal Fitness in the Prominent Order Prymnesiales (Haptophyceae).</title>
        <authorList>
            <person name="Hovde B.T."/>
            <person name="Deodato C.R."/>
            <person name="Hunsperger H.M."/>
            <person name="Ryken S.A."/>
            <person name="Yost W."/>
            <person name="Jha R.K."/>
            <person name="Patterson J."/>
            <person name="Monnat R.J. Jr."/>
            <person name="Barlow S.B."/>
            <person name="Starkenburg S.R."/>
            <person name="Cattolico R.A."/>
        </authorList>
    </citation>
    <scope>NUCLEOTIDE SEQUENCE</scope>
    <source>
        <strain evidence="2">CCMP291</strain>
    </source>
</reference>
<dbReference type="SUPFAM" id="SSF52047">
    <property type="entry name" value="RNI-like"/>
    <property type="match status" value="1"/>
</dbReference>